<dbReference type="PANTHER" id="PTHR46213">
    <property type="entry name" value="TRANSCRIPTIONAL ACTIVATOR DEMETER"/>
    <property type="match status" value="1"/>
</dbReference>
<dbReference type="InterPro" id="IPR003265">
    <property type="entry name" value="HhH-GPD_domain"/>
</dbReference>
<evidence type="ECO:0000256" key="9">
    <source>
        <dbReference type="ARBA" id="ARBA00023242"/>
    </source>
</evidence>
<evidence type="ECO:0000256" key="4">
    <source>
        <dbReference type="ARBA" id="ARBA00022485"/>
    </source>
</evidence>
<feature type="region of interest" description="Disordered" evidence="10">
    <location>
        <begin position="300"/>
        <end position="334"/>
    </location>
</feature>
<feature type="compositionally biased region" description="Basic residues" evidence="10">
    <location>
        <begin position="309"/>
        <end position="318"/>
    </location>
</feature>
<keyword evidence="8" id="KW-0238">DNA-binding</keyword>
<evidence type="ECO:0000256" key="1">
    <source>
        <dbReference type="ARBA" id="ARBA00001966"/>
    </source>
</evidence>
<dbReference type="GO" id="GO:0141166">
    <property type="term" value="P:chromosomal 5-methylcytosine DNA demethylation pathway"/>
    <property type="evidence" value="ECO:0007669"/>
    <property type="project" value="InterPro"/>
</dbReference>
<organism evidence="12 13">
    <name type="scientific">Manihot esculenta</name>
    <name type="common">Cassava</name>
    <name type="synonym">Jatropha manihot</name>
    <dbReference type="NCBI Taxonomy" id="3983"/>
    <lineage>
        <taxon>Eukaryota</taxon>
        <taxon>Viridiplantae</taxon>
        <taxon>Streptophyta</taxon>
        <taxon>Embryophyta</taxon>
        <taxon>Tracheophyta</taxon>
        <taxon>Spermatophyta</taxon>
        <taxon>Magnoliopsida</taxon>
        <taxon>eudicotyledons</taxon>
        <taxon>Gunneridae</taxon>
        <taxon>Pentapetalae</taxon>
        <taxon>rosids</taxon>
        <taxon>fabids</taxon>
        <taxon>Malpighiales</taxon>
        <taxon>Euphorbiaceae</taxon>
        <taxon>Crotonoideae</taxon>
        <taxon>Manihoteae</taxon>
        <taxon>Manihot</taxon>
    </lineage>
</organism>
<evidence type="ECO:0000256" key="8">
    <source>
        <dbReference type="ARBA" id="ARBA00023125"/>
    </source>
</evidence>
<dbReference type="InterPro" id="IPR028925">
    <property type="entry name" value="RRM_DME"/>
</dbReference>
<dbReference type="Gramene" id="Manes.10G055200.1.v8.1">
    <property type="protein sequence ID" value="Manes.10G055200.1.v8.1.CDS"/>
    <property type="gene ID" value="Manes.10G055200.v8.1"/>
</dbReference>
<dbReference type="GO" id="GO:0003906">
    <property type="term" value="F:DNA-(apurinic or apyrimidinic site) endonuclease activity"/>
    <property type="evidence" value="ECO:0007669"/>
    <property type="project" value="UniProtKB-ARBA"/>
</dbReference>
<dbReference type="OrthoDB" id="5607at2759"/>
<evidence type="ECO:0000256" key="5">
    <source>
        <dbReference type="ARBA" id="ARBA00022723"/>
    </source>
</evidence>
<dbReference type="SUPFAM" id="SSF48150">
    <property type="entry name" value="DNA-glycosylase"/>
    <property type="match status" value="1"/>
</dbReference>
<evidence type="ECO:0000313" key="13">
    <source>
        <dbReference type="Proteomes" id="UP000091857"/>
    </source>
</evidence>
<dbReference type="Gene3D" id="1.10.1670.10">
    <property type="entry name" value="Helix-hairpin-Helix base-excision DNA repair enzymes (C-terminal)"/>
    <property type="match status" value="1"/>
</dbReference>
<dbReference type="SMART" id="SM00525">
    <property type="entry name" value="FES"/>
    <property type="match status" value="1"/>
</dbReference>
<evidence type="ECO:0000256" key="3">
    <source>
        <dbReference type="ARBA" id="ARBA00005646"/>
    </source>
</evidence>
<dbReference type="InterPro" id="IPR023170">
    <property type="entry name" value="HhH_base_excis_C"/>
</dbReference>
<feature type="compositionally biased region" description="Basic and acidic residues" evidence="10">
    <location>
        <begin position="370"/>
        <end position="388"/>
    </location>
</feature>
<keyword evidence="5" id="KW-0479">Metal-binding</keyword>
<dbReference type="Pfam" id="PF15628">
    <property type="entry name" value="RRM_DME"/>
    <property type="match status" value="1"/>
</dbReference>
<evidence type="ECO:0000313" key="12">
    <source>
        <dbReference type="EMBL" id="OAY38946.1"/>
    </source>
</evidence>
<evidence type="ECO:0000256" key="2">
    <source>
        <dbReference type="ARBA" id="ARBA00004123"/>
    </source>
</evidence>
<feature type="domain" description="HhH-GPD" evidence="11">
    <location>
        <begin position="1366"/>
        <end position="1534"/>
    </location>
</feature>
<dbReference type="STRING" id="3983.A0A2C9V4S1"/>
<keyword evidence="9" id="KW-0539">Nucleus</keyword>
<feature type="region of interest" description="Disordered" evidence="10">
    <location>
        <begin position="1586"/>
        <end position="1606"/>
    </location>
</feature>
<comment type="caution">
    <text evidence="12">The sequence shown here is derived from an EMBL/GenBank/DDBJ whole genome shotgun (WGS) entry which is preliminary data.</text>
</comment>
<proteinExistence type="inferred from homology"/>
<evidence type="ECO:0000256" key="10">
    <source>
        <dbReference type="SAM" id="MobiDB-lite"/>
    </source>
</evidence>
<dbReference type="GO" id="GO:0003677">
    <property type="term" value="F:DNA binding"/>
    <property type="evidence" value="ECO:0007669"/>
    <property type="project" value="UniProtKB-KW"/>
</dbReference>
<dbReference type="InterPro" id="IPR003651">
    <property type="entry name" value="Endonuclease3_FeS-loop_motif"/>
</dbReference>
<evidence type="ECO:0000256" key="6">
    <source>
        <dbReference type="ARBA" id="ARBA00023004"/>
    </source>
</evidence>
<accession>A0A2C9V4S1</accession>
<keyword evidence="7" id="KW-0411">Iron-sulfur</keyword>
<dbReference type="InterPro" id="IPR044811">
    <property type="entry name" value="DME/ROS1"/>
</dbReference>
<dbReference type="SMART" id="SM00478">
    <property type="entry name" value="ENDO3c"/>
    <property type="match status" value="1"/>
</dbReference>
<comment type="cofactor">
    <cofactor evidence="1">
        <name>[4Fe-4S] cluster</name>
        <dbReference type="ChEBI" id="CHEBI:49883"/>
    </cofactor>
</comment>
<protein>
    <recommendedName>
        <fullName evidence="11">HhH-GPD domain-containing protein</fullName>
    </recommendedName>
</protein>
<gene>
    <name evidence="12" type="ORF">MANES_10G055200v8</name>
</gene>
<keyword evidence="4" id="KW-0004">4Fe-4S</keyword>
<dbReference type="GO" id="GO:0005634">
    <property type="term" value="C:nucleus"/>
    <property type="evidence" value="ECO:0007669"/>
    <property type="project" value="UniProtKB-SubCell"/>
</dbReference>
<dbReference type="Proteomes" id="UP000091857">
    <property type="component" value="Chromosome 10"/>
</dbReference>
<dbReference type="InterPro" id="IPR028924">
    <property type="entry name" value="Perm-CXXC"/>
</dbReference>
<dbReference type="Gramene" id="Manes.10G055200.2.v8.1">
    <property type="protein sequence ID" value="Manes.10G055200.2.v8.1.CDS"/>
    <property type="gene ID" value="Manes.10G055200.v8.1"/>
</dbReference>
<dbReference type="GO" id="GO:0019104">
    <property type="term" value="F:DNA N-glycosylase activity"/>
    <property type="evidence" value="ECO:0007669"/>
    <property type="project" value="InterPro"/>
</dbReference>
<keyword evidence="6" id="KW-0408">Iron</keyword>
<reference evidence="13" key="1">
    <citation type="journal article" date="2016" name="Nat. Biotechnol.">
        <title>Sequencing wild and cultivated cassava and related species reveals extensive interspecific hybridization and genetic diversity.</title>
        <authorList>
            <person name="Bredeson J.V."/>
            <person name="Lyons J.B."/>
            <person name="Prochnik S.E."/>
            <person name="Wu G.A."/>
            <person name="Ha C.M."/>
            <person name="Edsinger-Gonzales E."/>
            <person name="Grimwood J."/>
            <person name="Schmutz J."/>
            <person name="Rabbi I.Y."/>
            <person name="Egesi C."/>
            <person name="Nauluvula P."/>
            <person name="Lebot V."/>
            <person name="Ndunguru J."/>
            <person name="Mkamilo G."/>
            <person name="Bart R.S."/>
            <person name="Setter T.L."/>
            <person name="Gleadow R.M."/>
            <person name="Kulakow P."/>
            <person name="Ferguson M.E."/>
            <person name="Rounsley S."/>
            <person name="Rokhsar D.S."/>
        </authorList>
    </citation>
    <scope>NUCLEOTIDE SEQUENCE [LARGE SCALE GENOMIC DNA]</scope>
    <source>
        <strain evidence="13">cv. AM560-2</strain>
    </source>
</reference>
<dbReference type="Pfam" id="PF15629">
    <property type="entry name" value="Perm-CXXC"/>
    <property type="match status" value="1"/>
</dbReference>
<dbReference type="GO" id="GO:0046872">
    <property type="term" value="F:metal ion binding"/>
    <property type="evidence" value="ECO:0007669"/>
    <property type="project" value="UniProtKB-KW"/>
</dbReference>
<dbReference type="FunFam" id="1.10.1670.10:FF:000004">
    <property type="entry name" value="DNA glycosylase/AP lyase ROS1"/>
    <property type="match status" value="1"/>
</dbReference>
<comment type="subcellular location">
    <subcellularLocation>
        <location evidence="2">Nucleus</location>
    </subcellularLocation>
</comment>
<dbReference type="InterPro" id="IPR011257">
    <property type="entry name" value="DNA_glycosylase"/>
</dbReference>
<comment type="similarity">
    <text evidence="3">Belongs to the DNA glycosylase family. DEMETER subfamily.</text>
</comment>
<name>A0A2C9V4S1_MANES</name>
<dbReference type="PANTHER" id="PTHR46213:SF24">
    <property type="entry name" value="HHH-GPD DOMAIN-CONTAINING PROTEIN"/>
    <property type="match status" value="1"/>
</dbReference>
<keyword evidence="13" id="KW-1185">Reference proteome</keyword>
<dbReference type="GO" id="GO:0006284">
    <property type="term" value="P:base-excision repair"/>
    <property type="evidence" value="ECO:0007669"/>
    <property type="project" value="InterPro"/>
</dbReference>
<dbReference type="CDD" id="cd00056">
    <property type="entry name" value="ENDO3c"/>
    <property type="match status" value="1"/>
</dbReference>
<evidence type="ECO:0000256" key="7">
    <source>
        <dbReference type="ARBA" id="ARBA00023014"/>
    </source>
</evidence>
<dbReference type="GO" id="GO:0035514">
    <property type="term" value="F:DNA demethylase activity"/>
    <property type="evidence" value="ECO:0007669"/>
    <property type="project" value="InterPro"/>
</dbReference>
<dbReference type="EMBL" id="CM004396">
    <property type="protein sequence ID" value="OAY38946.1"/>
    <property type="molecule type" value="Genomic_DNA"/>
</dbReference>
<dbReference type="GO" id="GO:0051539">
    <property type="term" value="F:4 iron, 4 sulfur cluster binding"/>
    <property type="evidence" value="ECO:0007669"/>
    <property type="project" value="UniProtKB-KW"/>
</dbReference>
<evidence type="ECO:0000259" key="11">
    <source>
        <dbReference type="SMART" id="SM00478"/>
    </source>
</evidence>
<sequence length="1895" mass="213972">MDPRINLGEGFSTQGREFEFMGSWVPATPKKPIQTRSNSMPIDRHGYHQLGTANWQEVAGFPNGYVQEVSTIEQMGRNGSLAERKRMINHIAGSYTQSLSQEIGSWNCSSFVDLLTKDYAAPFACPDTSLSRSMSMGRPLIPDFHFQVTHLRESSSREMLFPNQPHCSSSNLSSGYNSLLHASQYGFSMPCDPNFDINSQTSKGVNAASIATDSFQFAPKTPPLTKRLKNQLSAKYYEQEKGSNEGIDKCHDLVTSVDYTPKQHTSDELLYNILDSSFAVISTPSEEPKDFGKQIDQVIDLNQTPQQKTQKRKKHRPKVVREGKQNRTPKASTTKIADLNMKTTEKRKYVRKKGQQESPAQCPDSIGETTDSKETLNGRKNNVDHISERMNPSAGMAGPSCRRALNFDNLENIRDERESNSVSQQEIMRKKEAFNSSTGFQAAESVDKTNMMHRTISDLQLRQHNELLLENQESAAISNLTSSPSRLLCSNTSISHRTEAGAISVSDRREAAGLPASKKDAQMDNLNANARETDTRMQQHLHADPERTRQLMPQDTQSVGEIPHHLIHGRGNKRGFGNVEQTSHCSASPPDYDSNSCIFSAVCSETHKKMKIENGILTNTNGVLHSIAAVNYSIASTAQRNREIWNSYLNSKNIKRKENNGSTRYPVDYYTNLVASGQDLSMQQIFSGPNLYMERIAEAKATHVETLASLTTVEKYNLLPPTPKTGCQPEGQLQAKTSNIDVSMKQAMGNNQSKYASFREGKMLQEHADILKDQQSPAKRRGRPSKQRFSTTIEEITYRMECLNLNAVGNEKTGNEQNALVPYKGDGTLIPYGGFDFIKKRKPRPKVDLDPETERVWKLLMWKEGSEDVDGTDENKKQWWEEERRIFRGRADSFIARMHLVQGDRRFSKWKGSVVDSVIGVFLTQNVSDHLSSSAFMSLAARFPFKPARNRTSKRDGKIILVEEPDACVLNPNDTVKWNEKFLHHSFYNQNSMANCESTEYQRETETSWTGRTSIVEVHSHSPQEEVLSSQDSFDSSLIQSNGVRSYSGSNSEAEDLANGCIHSKHLDTHLTNLPQVESTTLFEEFYGSVSGRSLFDIQSRHEQKQPEDMENRQQQWPRLERLDGSIKGPFTFYQQINYSTPKMQVPDVSSSKCQLCTTVLSEILDIDSVDFNREESISSWPSSASRFNKEKYASCTSARVVQGAESIALSTAQQYGPWSYQETRTVDPHPFLSKQMTDQQSNTEPYLGSQPHKINKTFQLERKSTGETANLADAQVNGQSSYEQHLSNLPSLAGKVFDVEERIVLVDDKQTCTENGIIESNLEEQVHFTNKKNLKTSYLKARKVKAGDEKKDAIDWDSLRKQVLANAREKDRSQDTMDSMDYEAMRCVSVDEISNTIKERGMNNLLAERIQEFLNRLVREHGSIDLEWLRDVPPDKAKDYLLSIRGLGLKSVECVRLLTLHHLAFPVDTNVGRIAVRLGWVPLQPLPESLQLHLLELYPVLESIQKYLWPRLCKLDQRTLYELHYQLITFGKVFCTKNKPNCNACPMRAECRHFASAFASARLALPGPEEKIMVTSTVPLRTERSPGVVIDPMPLPPSEENSVRKGGSDIVTCVPIIEEPATPEQEHNEVTESDIEDINNEDTDEIPTIKLNMEELTMNLQNYMQANMELQEGDMSKALVALNQEAASIPTPKLKNVSRLRTEHQVYELPDSHPLLKEMDKREPDDPSPYLLAIWIPGETANSIQPPEQHCQSQEPDKLCNEKTCFSCNSIREANSQTVRGTLLIPCRTAMRGSFPLNGTYFQVNEVFADHETSLNPINVPRAWIWNLPRRTVYFGTSVSTIFKGLSTGGIQYCFWKGFVCVRGFDQRTRAPRPLSARLHFPASKLAKTNKRTQ</sequence>
<feature type="region of interest" description="Disordered" evidence="10">
    <location>
        <begin position="346"/>
        <end position="399"/>
    </location>
</feature>